<dbReference type="Gene3D" id="3.40.50.300">
    <property type="entry name" value="P-loop containing nucleotide triphosphate hydrolases"/>
    <property type="match status" value="1"/>
</dbReference>
<dbReference type="InterPro" id="IPR027417">
    <property type="entry name" value="P-loop_NTPase"/>
</dbReference>
<reference evidence="3" key="1">
    <citation type="submission" date="2014-11" db="EMBL/GenBank/DDBJ databases">
        <authorList>
            <person name="Zhu J."/>
            <person name="Qi W."/>
            <person name="Song R."/>
        </authorList>
    </citation>
    <scope>NUCLEOTIDE SEQUENCE</scope>
</reference>
<dbReference type="Pfam" id="PF00437">
    <property type="entry name" value="T2SSE"/>
    <property type="match status" value="1"/>
</dbReference>
<dbReference type="InterPro" id="IPR001482">
    <property type="entry name" value="T2SS/T4SS_dom"/>
</dbReference>
<reference evidence="3" key="2">
    <citation type="journal article" date="2015" name="ISME J.">
        <title>A new class of marine Euryarchaeota group II from the Mediterranean deep chlorophyll maximum.</title>
        <authorList>
            <person name="Martin-Cuadrado A.B."/>
            <person name="Garcia-Heredia I."/>
            <person name="Molto A.G."/>
            <person name="Lopez-Ubeda R."/>
            <person name="Kimes N."/>
            <person name="Lopez-Garcia P."/>
            <person name="Moreira D."/>
            <person name="Rodriguez-Valera F."/>
        </authorList>
    </citation>
    <scope>NUCLEOTIDE SEQUENCE</scope>
</reference>
<comment type="similarity">
    <text evidence="1">Belongs to the GSP E family.</text>
</comment>
<evidence type="ECO:0000256" key="1">
    <source>
        <dbReference type="ARBA" id="ARBA00006611"/>
    </source>
</evidence>
<feature type="domain" description="Bacterial type II secretion system protein E" evidence="2">
    <location>
        <begin position="104"/>
        <end position="310"/>
    </location>
</feature>
<protein>
    <submittedName>
        <fullName evidence="3">Flp pilus assembly protein, ATPase CpaF</fullName>
    </submittedName>
</protein>
<dbReference type="GO" id="GO:0016887">
    <property type="term" value="F:ATP hydrolysis activity"/>
    <property type="evidence" value="ECO:0007669"/>
    <property type="project" value="InterPro"/>
</dbReference>
<dbReference type="AlphaFoldDB" id="A0A1B1TG41"/>
<dbReference type="PANTHER" id="PTHR30486:SF15">
    <property type="entry name" value="TYPE II_IV SECRETION SYSTEM ATPASE"/>
    <property type="match status" value="1"/>
</dbReference>
<dbReference type="EMBL" id="KP211931">
    <property type="protein sequence ID" value="ANV81236.1"/>
    <property type="molecule type" value="Genomic_DNA"/>
</dbReference>
<proteinExistence type="inferred from homology"/>
<sequence length="412" mass="45950">MSEKVLAQYGRVTIYLEPNHPSPIYHVDGSIEPNPYGDIAVLLEDDDLEEVMYNGGTQCVKVAHRDHGMCRTNVWIDDDAGIQIAKNIASFTNVPLGDGPGMVPIFDGRLPDGSRVNGTIPPITPDGPTLTIRKFREDPLTMLDLVKFGTVNSRLAAMMWVWIEGLDSRPANFVIAGGTGSGKTTTLNCLGMYIPWHRRLLTVEDTAELQVYHDHWLRMETRRERPDGTPEVDMNDCLKSSLRMRPDRIIVGEVRGPEAATLLTAMNTGHDGSFGSLHANTAQETVTRMINPPMNVPPIMLTGLDLIIIQARLHVNGSTVRKITEVAEIAGMEGTKPRLNIIWKYNAAKDRIEETGIPSKLREIICQAAGVTPDVFEKHVDQRQKIIEDLLRRDIRDIQTVTQVIQNFYASR</sequence>
<dbReference type="InterPro" id="IPR050921">
    <property type="entry name" value="T4SS_GSP_E_ATPase"/>
</dbReference>
<accession>A0A1B1TG41</accession>
<organism evidence="3">
    <name type="scientific">uncultured Poseidoniia archaeon</name>
    <dbReference type="NCBI Taxonomy" id="1697135"/>
    <lineage>
        <taxon>Archaea</taxon>
        <taxon>Methanobacteriati</taxon>
        <taxon>Thermoplasmatota</taxon>
        <taxon>Candidatus Poseidoniia</taxon>
        <taxon>environmental samples</taxon>
    </lineage>
</organism>
<dbReference type="CDD" id="cd01130">
    <property type="entry name" value="VirB11-like_ATPase"/>
    <property type="match status" value="1"/>
</dbReference>
<name>A0A1B1TG41_9ARCH</name>
<evidence type="ECO:0000259" key="2">
    <source>
        <dbReference type="Pfam" id="PF00437"/>
    </source>
</evidence>
<dbReference type="SUPFAM" id="SSF52540">
    <property type="entry name" value="P-loop containing nucleoside triphosphate hydrolases"/>
    <property type="match status" value="1"/>
</dbReference>
<dbReference type="PANTHER" id="PTHR30486">
    <property type="entry name" value="TWITCHING MOTILITY PROTEIN PILT"/>
    <property type="match status" value="1"/>
</dbReference>
<dbReference type="Gene3D" id="3.30.450.380">
    <property type="match status" value="1"/>
</dbReference>
<evidence type="ECO:0000313" key="3">
    <source>
        <dbReference type="EMBL" id="ANV81236.1"/>
    </source>
</evidence>